<evidence type="ECO:0000256" key="5">
    <source>
        <dbReference type="ARBA" id="ARBA00022833"/>
    </source>
</evidence>
<dbReference type="STRING" id="6412.T1EHI6"/>
<dbReference type="AlphaFoldDB" id="T1EHI6"/>
<protein>
    <recommendedName>
        <fullName evidence="9">RING-type domain-containing protein</fullName>
    </recommendedName>
</protein>
<keyword evidence="5" id="KW-0862">Zinc</keyword>
<dbReference type="CTD" id="20196036"/>
<evidence type="ECO:0000256" key="2">
    <source>
        <dbReference type="ARBA" id="ARBA00022692"/>
    </source>
</evidence>
<dbReference type="OrthoDB" id="8062037at2759"/>
<dbReference type="eggNOG" id="KOG0800">
    <property type="taxonomic scope" value="Eukaryota"/>
</dbReference>
<dbReference type="KEGG" id="hro:HELRODRAFT_127848"/>
<dbReference type="RefSeq" id="XP_009024411.1">
    <property type="nucleotide sequence ID" value="XM_009026163.1"/>
</dbReference>
<evidence type="ECO:0000256" key="8">
    <source>
        <dbReference type="PROSITE-ProRule" id="PRU00175"/>
    </source>
</evidence>
<dbReference type="PROSITE" id="PS50089">
    <property type="entry name" value="ZF_RING_2"/>
    <property type="match status" value="1"/>
</dbReference>
<evidence type="ECO:0000256" key="6">
    <source>
        <dbReference type="ARBA" id="ARBA00022989"/>
    </source>
</evidence>
<dbReference type="EMBL" id="KB097336">
    <property type="protein sequence ID" value="ESN97593.1"/>
    <property type="molecule type" value="Genomic_DNA"/>
</dbReference>
<dbReference type="SUPFAM" id="SSF57850">
    <property type="entry name" value="RING/U-box"/>
    <property type="match status" value="1"/>
</dbReference>
<dbReference type="Proteomes" id="UP000015101">
    <property type="component" value="Unassembled WGS sequence"/>
</dbReference>
<evidence type="ECO:0000313" key="10">
    <source>
        <dbReference type="EMBL" id="ESN97593.1"/>
    </source>
</evidence>
<dbReference type="GO" id="GO:0016020">
    <property type="term" value="C:membrane"/>
    <property type="evidence" value="ECO:0007669"/>
    <property type="project" value="UniProtKB-SubCell"/>
</dbReference>
<keyword evidence="6" id="KW-1133">Transmembrane helix</keyword>
<keyword evidence="12" id="KW-1185">Reference proteome</keyword>
<dbReference type="EMBL" id="AMQM01006279">
    <property type="status" value="NOT_ANNOTATED_CDS"/>
    <property type="molecule type" value="Genomic_DNA"/>
</dbReference>
<reference evidence="10 12" key="2">
    <citation type="journal article" date="2013" name="Nature">
        <title>Insights into bilaterian evolution from three spiralian genomes.</title>
        <authorList>
            <person name="Simakov O."/>
            <person name="Marletaz F."/>
            <person name="Cho S.J."/>
            <person name="Edsinger-Gonzales E."/>
            <person name="Havlak P."/>
            <person name="Hellsten U."/>
            <person name="Kuo D.H."/>
            <person name="Larsson T."/>
            <person name="Lv J."/>
            <person name="Arendt D."/>
            <person name="Savage R."/>
            <person name="Osoegawa K."/>
            <person name="de Jong P."/>
            <person name="Grimwood J."/>
            <person name="Chapman J.A."/>
            <person name="Shapiro H."/>
            <person name="Aerts A."/>
            <person name="Otillar R.P."/>
            <person name="Terry A.Y."/>
            <person name="Boore J.L."/>
            <person name="Grigoriev I.V."/>
            <person name="Lindberg D.R."/>
            <person name="Seaver E.C."/>
            <person name="Weisblat D.A."/>
            <person name="Putnam N.H."/>
            <person name="Rokhsar D.S."/>
        </authorList>
    </citation>
    <scope>NUCLEOTIDE SEQUENCE</scope>
</reference>
<dbReference type="OMA" id="CMEAVES"/>
<evidence type="ECO:0000313" key="12">
    <source>
        <dbReference type="Proteomes" id="UP000015101"/>
    </source>
</evidence>
<keyword evidence="2" id="KW-0812">Transmembrane</keyword>
<reference evidence="11" key="3">
    <citation type="submission" date="2015-06" db="UniProtKB">
        <authorList>
            <consortium name="EnsemblMetazoa"/>
        </authorList>
    </citation>
    <scope>IDENTIFICATION</scope>
</reference>
<dbReference type="GeneID" id="20196036"/>
<accession>T1EHI6</accession>
<dbReference type="SMART" id="SM00184">
    <property type="entry name" value="RING"/>
    <property type="match status" value="1"/>
</dbReference>
<dbReference type="InParanoid" id="T1EHI6"/>
<dbReference type="GO" id="GO:0008270">
    <property type="term" value="F:zinc ion binding"/>
    <property type="evidence" value="ECO:0007669"/>
    <property type="project" value="UniProtKB-KW"/>
</dbReference>
<keyword evidence="3" id="KW-0479">Metal-binding</keyword>
<dbReference type="Pfam" id="PF13639">
    <property type="entry name" value="zf-RING_2"/>
    <property type="match status" value="1"/>
</dbReference>
<evidence type="ECO:0000256" key="7">
    <source>
        <dbReference type="ARBA" id="ARBA00023136"/>
    </source>
</evidence>
<dbReference type="HOGENOM" id="CLU_013137_21_5_1"/>
<evidence type="ECO:0000259" key="9">
    <source>
        <dbReference type="PROSITE" id="PS50089"/>
    </source>
</evidence>
<reference evidence="12" key="1">
    <citation type="submission" date="2012-12" db="EMBL/GenBank/DDBJ databases">
        <authorList>
            <person name="Hellsten U."/>
            <person name="Grimwood J."/>
            <person name="Chapman J.A."/>
            <person name="Shapiro H."/>
            <person name="Aerts A."/>
            <person name="Otillar R.P."/>
            <person name="Terry A.Y."/>
            <person name="Boore J.L."/>
            <person name="Simakov O."/>
            <person name="Marletaz F."/>
            <person name="Cho S.-J."/>
            <person name="Edsinger-Gonzales E."/>
            <person name="Havlak P."/>
            <person name="Kuo D.-H."/>
            <person name="Larsson T."/>
            <person name="Lv J."/>
            <person name="Arendt D."/>
            <person name="Savage R."/>
            <person name="Osoegawa K."/>
            <person name="de Jong P."/>
            <person name="Lindberg D.R."/>
            <person name="Seaver E.C."/>
            <person name="Weisblat D.A."/>
            <person name="Putnam N.H."/>
            <person name="Grigoriev I.V."/>
            <person name="Rokhsar D.S."/>
        </authorList>
    </citation>
    <scope>NUCLEOTIDE SEQUENCE</scope>
</reference>
<evidence type="ECO:0000313" key="11">
    <source>
        <dbReference type="EnsemblMetazoa" id="HelroP127848"/>
    </source>
</evidence>
<dbReference type="InterPro" id="IPR001841">
    <property type="entry name" value="Znf_RING"/>
</dbReference>
<comment type="subcellular location">
    <subcellularLocation>
        <location evidence="1">Membrane</location>
    </subcellularLocation>
</comment>
<evidence type="ECO:0000256" key="3">
    <source>
        <dbReference type="ARBA" id="ARBA00022723"/>
    </source>
</evidence>
<evidence type="ECO:0000256" key="1">
    <source>
        <dbReference type="ARBA" id="ARBA00004370"/>
    </source>
</evidence>
<dbReference type="Gene3D" id="3.30.40.10">
    <property type="entry name" value="Zinc/RING finger domain, C3HC4 (zinc finger)"/>
    <property type="match status" value="1"/>
</dbReference>
<name>T1EHI6_HELRO</name>
<feature type="domain" description="RING-type" evidence="9">
    <location>
        <begin position="10"/>
        <end position="51"/>
    </location>
</feature>
<organism evidence="11 12">
    <name type="scientific">Helobdella robusta</name>
    <name type="common">Californian leech</name>
    <dbReference type="NCBI Taxonomy" id="6412"/>
    <lineage>
        <taxon>Eukaryota</taxon>
        <taxon>Metazoa</taxon>
        <taxon>Spiralia</taxon>
        <taxon>Lophotrochozoa</taxon>
        <taxon>Annelida</taxon>
        <taxon>Clitellata</taxon>
        <taxon>Hirudinea</taxon>
        <taxon>Rhynchobdellida</taxon>
        <taxon>Glossiphoniidae</taxon>
        <taxon>Helobdella</taxon>
    </lineage>
</organism>
<dbReference type="EnsemblMetazoa" id="HelroT127848">
    <property type="protein sequence ID" value="HelroP127848"/>
    <property type="gene ID" value="HelroG127848"/>
</dbReference>
<keyword evidence="4 8" id="KW-0863">Zinc-finger</keyword>
<sequence length="54" mass="6251">MSFLSTHESCPICLEAFKDGSFVFQLQCGHVFHQQCVEEWLKNVKSCQICRSQL</sequence>
<keyword evidence="7" id="KW-0472">Membrane</keyword>
<proteinExistence type="predicted"/>
<dbReference type="PANTHER" id="PTHR46539">
    <property type="entry name" value="E3 UBIQUITIN-PROTEIN LIGASE ATL42"/>
    <property type="match status" value="1"/>
</dbReference>
<dbReference type="PANTHER" id="PTHR46539:SF9">
    <property type="entry name" value="RING-H2 FINGER PROTEIN ATL56"/>
    <property type="match status" value="1"/>
</dbReference>
<evidence type="ECO:0000256" key="4">
    <source>
        <dbReference type="ARBA" id="ARBA00022771"/>
    </source>
</evidence>
<dbReference type="InterPro" id="IPR013083">
    <property type="entry name" value="Znf_RING/FYVE/PHD"/>
</dbReference>
<gene>
    <name evidence="11" type="primary">20196036</name>
    <name evidence="10" type="ORF">HELRODRAFT_127848</name>
</gene>